<comment type="caution">
    <text evidence="3">The sequence shown here is derived from an EMBL/GenBank/DDBJ whole genome shotgun (WGS) entry which is preliminary data.</text>
</comment>
<dbReference type="OrthoDB" id="9800184at2"/>
<evidence type="ECO:0000259" key="2">
    <source>
        <dbReference type="PROSITE" id="PS51387"/>
    </source>
</evidence>
<dbReference type="InterPro" id="IPR010031">
    <property type="entry name" value="FAD_lactone_oxidase-like"/>
</dbReference>
<proteinExistence type="predicted"/>
<dbReference type="GO" id="GO:0080049">
    <property type="term" value="F:L-gulono-1,4-lactone dehydrogenase activity"/>
    <property type="evidence" value="ECO:0007669"/>
    <property type="project" value="TreeGrafter"/>
</dbReference>
<dbReference type="InterPro" id="IPR006094">
    <property type="entry name" value="Oxid_FAD_bind_N"/>
</dbReference>
<keyword evidence="1" id="KW-0560">Oxidoreductase</keyword>
<dbReference type="InterPro" id="IPR036318">
    <property type="entry name" value="FAD-bd_PCMH-like_sf"/>
</dbReference>
<dbReference type="Pfam" id="PF04030">
    <property type="entry name" value="ALO"/>
    <property type="match status" value="1"/>
</dbReference>
<name>A0A512HT65_9ACTN</name>
<dbReference type="InterPro" id="IPR016166">
    <property type="entry name" value="FAD-bd_PCMH"/>
</dbReference>
<evidence type="ECO:0000313" key="4">
    <source>
        <dbReference type="Proteomes" id="UP000321769"/>
    </source>
</evidence>
<dbReference type="GO" id="GO:0016020">
    <property type="term" value="C:membrane"/>
    <property type="evidence" value="ECO:0007669"/>
    <property type="project" value="InterPro"/>
</dbReference>
<dbReference type="PROSITE" id="PS51387">
    <property type="entry name" value="FAD_PCMH"/>
    <property type="match status" value="1"/>
</dbReference>
<dbReference type="InterPro" id="IPR016167">
    <property type="entry name" value="FAD-bd_PCMH_sub1"/>
</dbReference>
<accession>A0A512HT65</accession>
<dbReference type="InterPro" id="IPR016169">
    <property type="entry name" value="FAD-bd_PCMH_sub2"/>
</dbReference>
<dbReference type="RefSeq" id="WP_146826036.1">
    <property type="nucleotide sequence ID" value="NZ_BAAAYQ010000005.1"/>
</dbReference>
<dbReference type="Pfam" id="PF01565">
    <property type="entry name" value="FAD_binding_4"/>
    <property type="match status" value="1"/>
</dbReference>
<dbReference type="AlphaFoldDB" id="A0A512HT65"/>
<feature type="domain" description="FAD-binding PCMH-type" evidence="2">
    <location>
        <begin position="11"/>
        <end position="175"/>
    </location>
</feature>
<protein>
    <submittedName>
        <fullName evidence="3">FAD-linked oxidoreductase</fullName>
    </submittedName>
</protein>
<keyword evidence="4" id="KW-1185">Reference proteome</keyword>
<dbReference type="Gene3D" id="3.30.43.10">
    <property type="entry name" value="Uridine Diphospho-n-acetylenolpyruvylglucosamine Reductase, domain 2"/>
    <property type="match status" value="1"/>
</dbReference>
<dbReference type="PANTHER" id="PTHR43762:SF1">
    <property type="entry name" value="D-ARABINONO-1,4-LACTONE OXIDASE"/>
    <property type="match status" value="1"/>
</dbReference>
<dbReference type="PIRSF" id="PIRSF000136">
    <property type="entry name" value="LGO_GLO"/>
    <property type="match status" value="1"/>
</dbReference>
<dbReference type="Gene3D" id="3.30.70.2520">
    <property type="match status" value="1"/>
</dbReference>
<dbReference type="PANTHER" id="PTHR43762">
    <property type="entry name" value="L-GULONOLACTONE OXIDASE"/>
    <property type="match status" value="1"/>
</dbReference>
<reference evidence="3 4" key="1">
    <citation type="submission" date="2019-07" db="EMBL/GenBank/DDBJ databases">
        <title>Whole genome shotgun sequence of Aeromicrobium flavum NBRC 107625.</title>
        <authorList>
            <person name="Hosoyama A."/>
            <person name="Uohara A."/>
            <person name="Ohji S."/>
            <person name="Ichikawa N."/>
        </authorList>
    </citation>
    <scope>NUCLEOTIDE SEQUENCE [LARGE SCALE GENOMIC DNA]</scope>
    <source>
        <strain evidence="3 4">NBRC 107625</strain>
    </source>
</reference>
<dbReference type="SUPFAM" id="SSF56176">
    <property type="entry name" value="FAD-binding/transporter-associated domain-like"/>
    <property type="match status" value="1"/>
</dbReference>
<dbReference type="GO" id="GO:0071949">
    <property type="term" value="F:FAD binding"/>
    <property type="evidence" value="ECO:0007669"/>
    <property type="project" value="InterPro"/>
</dbReference>
<dbReference type="EMBL" id="BJZQ01000003">
    <property type="protein sequence ID" value="GEO88639.1"/>
    <property type="molecule type" value="Genomic_DNA"/>
</dbReference>
<dbReference type="InterPro" id="IPR016171">
    <property type="entry name" value="Vanillyl_alc_oxidase_C-sub2"/>
</dbReference>
<dbReference type="Proteomes" id="UP000321769">
    <property type="component" value="Unassembled WGS sequence"/>
</dbReference>
<gene>
    <name evidence="3" type="ORF">AFL01nite_09660</name>
</gene>
<dbReference type="GO" id="GO:0003885">
    <property type="term" value="F:D-arabinono-1,4-lactone oxidase activity"/>
    <property type="evidence" value="ECO:0007669"/>
    <property type="project" value="InterPro"/>
</dbReference>
<dbReference type="Gene3D" id="1.10.45.10">
    <property type="entry name" value="Vanillyl-alcohol Oxidase, Chain A, domain 4"/>
    <property type="match status" value="1"/>
</dbReference>
<evidence type="ECO:0000256" key="1">
    <source>
        <dbReference type="ARBA" id="ARBA00023002"/>
    </source>
</evidence>
<dbReference type="InterPro" id="IPR007173">
    <property type="entry name" value="ALO_C"/>
</dbReference>
<sequence>MSTWTNWAGNVSADPTAVGHPATTDEVVAFVLAHPQVKAVGAGHSFTPIAAPEGALLHLDRMNLVLSADTTTGLVRVQAGISLHDLNRSLAALGLALPNLGDVDPQSVAGATSTGTHGTGARLFGIARAVAALQLVTADGAVLEIDGDHELFDAARVGLGALGIVTEVTLQCVPAFLLHAREEPMALSDVLTGLDDLVDGNDHFEFYFFPHTDKALTKRNNRVPEGTPPAPLPRWRHLLDDELLSNTVYERVQRIAARRPRLVPRINELSGSLLGAREYTDASHEVFISPRRVRFRESEFALPRAAAGEAIAEMRRWYDRSGEHVSFPVEVRFTAADDIWLSTGYERDNVYLAVHQFHRTDPTRYFAAMQDIFVAHGGRPHWGKMHTLGADHFRTVYPRFDDFVAVRDRLDPARKFTNAYLRQVLGG</sequence>
<evidence type="ECO:0000313" key="3">
    <source>
        <dbReference type="EMBL" id="GEO88639.1"/>
    </source>
</evidence>
<dbReference type="Gene3D" id="3.30.465.10">
    <property type="match status" value="1"/>
</dbReference>
<organism evidence="3 4">
    <name type="scientific">Aeromicrobium flavum</name>
    <dbReference type="NCBI Taxonomy" id="416568"/>
    <lineage>
        <taxon>Bacteria</taxon>
        <taxon>Bacillati</taxon>
        <taxon>Actinomycetota</taxon>
        <taxon>Actinomycetes</taxon>
        <taxon>Propionibacteriales</taxon>
        <taxon>Nocardioidaceae</taxon>
        <taxon>Aeromicrobium</taxon>
    </lineage>
</organism>
<dbReference type="NCBIfam" id="TIGR01679">
    <property type="entry name" value="bact_FAD_ox"/>
    <property type="match status" value="1"/>
</dbReference>